<proteinExistence type="predicted"/>
<reference evidence="2 3" key="1">
    <citation type="submission" date="2013-12" db="EMBL/GenBank/DDBJ databases">
        <title>Draft genome of the parsitic nematode Ancylostoma duodenale.</title>
        <authorList>
            <person name="Mitreva M."/>
        </authorList>
    </citation>
    <scope>NUCLEOTIDE SEQUENCE [LARGE SCALE GENOMIC DNA]</scope>
    <source>
        <strain evidence="2 3">Zhejiang</strain>
    </source>
</reference>
<evidence type="ECO:0000313" key="2">
    <source>
        <dbReference type="EMBL" id="KIH60180.1"/>
    </source>
</evidence>
<sequence length="131" mass="15197">MNINSFEQLTTRIGRLRLRRRGSTPALKIFVAYTPTSSYDEEEIEAFYMDLEKSYRENRTFYEMRLSTTLTESTIGLYNISATAQRTPRVQEPPRDDCLTRPSSLYASMEPREPQATTSERPSSQNVAEKR</sequence>
<evidence type="ECO:0000313" key="3">
    <source>
        <dbReference type="Proteomes" id="UP000054047"/>
    </source>
</evidence>
<dbReference type="AlphaFoldDB" id="A0A0C2GG98"/>
<accession>A0A0C2GG98</accession>
<keyword evidence="3" id="KW-1185">Reference proteome</keyword>
<feature type="region of interest" description="Disordered" evidence="1">
    <location>
        <begin position="84"/>
        <end position="131"/>
    </location>
</feature>
<protein>
    <submittedName>
        <fullName evidence="2">Uncharacterized protein</fullName>
    </submittedName>
</protein>
<dbReference type="Proteomes" id="UP000054047">
    <property type="component" value="Unassembled WGS sequence"/>
</dbReference>
<gene>
    <name evidence="2" type="ORF">ANCDUO_09574</name>
</gene>
<name>A0A0C2GG98_9BILA</name>
<feature type="compositionally biased region" description="Polar residues" evidence="1">
    <location>
        <begin position="115"/>
        <end position="131"/>
    </location>
</feature>
<dbReference type="EMBL" id="KN731207">
    <property type="protein sequence ID" value="KIH60180.1"/>
    <property type="molecule type" value="Genomic_DNA"/>
</dbReference>
<organism evidence="2 3">
    <name type="scientific">Ancylostoma duodenale</name>
    <dbReference type="NCBI Taxonomy" id="51022"/>
    <lineage>
        <taxon>Eukaryota</taxon>
        <taxon>Metazoa</taxon>
        <taxon>Ecdysozoa</taxon>
        <taxon>Nematoda</taxon>
        <taxon>Chromadorea</taxon>
        <taxon>Rhabditida</taxon>
        <taxon>Rhabditina</taxon>
        <taxon>Rhabditomorpha</taxon>
        <taxon>Strongyloidea</taxon>
        <taxon>Ancylostomatidae</taxon>
        <taxon>Ancylostomatinae</taxon>
        <taxon>Ancylostoma</taxon>
    </lineage>
</organism>
<evidence type="ECO:0000256" key="1">
    <source>
        <dbReference type="SAM" id="MobiDB-lite"/>
    </source>
</evidence>